<accession>A0AA97ASX8</accession>
<proteinExistence type="predicted"/>
<protein>
    <submittedName>
        <fullName evidence="1">HAD family phosphatase</fullName>
    </submittedName>
</protein>
<dbReference type="InterPro" id="IPR006439">
    <property type="entry name" value="HAD-SF_hydro_IA"/>
</dbReference>
<dbReference type="GO" id="GO:0050308">
    <property type="term" value="F:sugar-phosphatase activity"/>
    <property type="evidence" value="ECO:0007669"/>
    <property type="project" value="TreeGrafter"/>
</dbReference>
<dbReference type="InterPro" id="IPR023198">
    <property type="entry name" value="PGP-like_dom2"/>
</dbReference>
<dbReference type="CDD" id="cd07505">
    <property type="entry name" value="HAD_BPGM-like"/>
    <property type="match status" value="1"/>
</dbReference>
<dbReference type="SFLD" id="SFLDS00003">
    <property type="entry name" value="Haloacid_Dehalogenase"/>
    <property type="match status" value="1"/>
</dbReference>
<dbReference type="InterPro" id="IPR023214">
    <property type="entry name" value="HAD_sf"/>
</dbReference>
<name>A0AA97ASX8_9CYAN</name>
<organism evidence="1">
    <name type="scientific">Leptolyngbya sp. NK1-12</name>
    <dbReference type="NCBI Taxonomy" id="2547451"/>
    <lineage>
        <taxon>Bacteria</taxon>
        <taxon>Bacillati</taxon>
        <taxon>Cyanobacteriota</taxon>
        <taxon>Cyanophyceae</taxon>
        <taxon>Leptolyngbyales</taxon>
        <taxon>Leptolyngbyaceae</taxon>
        <taxon>Leptolyngbya group</taxon>
        <taxon>Leptolyngbya</taxon>
    </lineage>
</organism>
<dbReference type="SFLD" id="SFLDG01129">
    <property type="entry name" value="C1.5:_HAD__Beta-PGM__Phosphata"/>
    <property type="match status" value="1"/>
</dbReference>
<dbReference type="Gene3D" id="1.10.150.240">
    <property type="entry name" value="Putative phosphatase, domain 2"/>
    <property type="match status" value="1"/>
</dbReference>
<dbReference type="SUPFAM" id="SSF56784">
    <property type="entry name" value="HAD-like"/>
    <property type="match status" value="1"/>
</dbReference>
<dbReference type="EMBL" id="CP053587">
    <property type="protein sequence ID" value="WNZ27843.1"/>
    <property type="molecule type" value="Genomic_DNA"/>
</dbReference>
<dbReference type="Gene3D" id="3.40.50.1000">
    <property type="entry name" value="HAD superfamily/HAD-like"/>
    <property type="match status" value="1"/>
</dbReference>
<evidence type="ECO:0000313" key="1">
    <source>
        <dbReference type="EMBL" id="WNZ27843.1"/>
    </source>
</evidence>
<dbReference type="Pfam" id="PF13419">
    <property type="entry name" value="HAD_2"/>
    <property type="match status" value="1"/>
</dbReference>
<dbReference type="RefSeq" id="WP_316436345.1">
    <property type="nucleotide sequence ID" value="NZ_CP053587.1"/>
</dbReference>
<gene>
    <name evidence="1" type="ORF">HJG54_34005</name>
</gene>
<sequence length="223" mass="24236">MSPQPVNLALPRINQHPLDPRIAPQSPYTALIFDCDGTLAHTLPVHFQVWQAALGKFGAVLAQDWYYERTGLTAAAFAKAFNQTFGHAIDEQKLEAERQQQFARLIHQVQAVPAVAAIAEANYGKVPMAVASNGQKSVVESTIEAIGLRSLFDTIVTLNDVAAGKPEPDLFLLAAERMGVAPSDCIVYEDSDLGLEAAQRAGMRWIDVRILESNIGSNIGRDL</sequence>
<dbReference type="AlphaFoldDB" id="A0AA97ASX8"/>
<dbReference type="InterPro" id="IPR051806">
    <property type="entry name" value="HAD-like_SPP"/>
</dbReference>
<dbReference type="NCBIfam" id="TIGR01509">
    <property type="entry name" value="HAD-SF-IA-v3"/>
    <property type="match status" value="1"/>
</dbReference>
<dbReference type="PANTHER" id="PTHR43481:SF4">
    <property type="entry name" value="GLYCEROL-1-PHOSPHATE PHOSPHOHYDROLASE 1-RELATED"/>
    <property type="match status" value="1"/>
</dbReference>
<reference evidence="1" key="1">
    <citation type="submission" date="2020-05" db="EMBL/GenBank/DDBJ databases">
        <authorList>
            <person name="Zhu T."/>
            <person name="Keshari N."/>
            <person name="Lu X."/>
        </authorList>
    </citation>
    <scope>NUCLEOTIDE SEQUENCE</scope>
    <source>
        <strain evidence="1">NK1-12</strain>
    </source>
</reference>
<dbReference type="InterPro" id="IPR041492">
    <property type="entry name" value="HAD_2"/>
</dbReference>
<dbReference type="PANTHER" id="PTHR43481">
    <property type="entry name" value="FRUCTOSE-1-PHOSPHATE PHOSPHATASE"/>
    <property type="match status" value="1"/>
</dbReference>
<dbReference type="InterPro" id="IPR036412">
    <property type="entry name" value="HAD-like_sf"/>
</dbReference>